<comment type="caution">
    <text evidence="1">The sequence shown here is derived from an EMBL/GenBank/DDBJ whole genome shotgun (WGS) entry which is preliminary data.</text>
</comment>
<dbReference type="Proteomes" id="UP000716291">
    <property type="component" value="Unassembled WGS sequence"/>
</dbReference>
<name>A0A9P6XA88_RHIOR</name>
<keyword evidence="2" id="KW-1185">Reference proteome</keyword>
<organism evidence="1 2">
    <name type="scientific">Rhizopus oryzae</name>
    <name type="common">Mucormycosis agent</name>
    <name type="synonym">Rhizopus arrhizus var. delemar</name>
    <dbReference type="NCBI Taxonomy" id="64495"/>
    <lineage>
        <taxon>Eukaryota</taxon>
        <taxon>Fungi</taxon>
        <taxon>Fungi incertae sedis</taxon>
        <taxon>Mucoromycota</taxon>
        <taxon>Mucoromycotina</taxon>
        <taxon>Mucoromycetes</taxon>
        <taxon>Mucorales</taxon>
        <taxon>Mucorineae</taxon>
        <taxon>Rhizopodaceae</taxon>
        <taxon>Rhizopus</taxon>
    </lineage>
</organism>
<dbReference type="OrthoDB" id="2201825at2759"/>
<evidence type="ECO:0000313" key="2">
    <source>
        <dbReference type="Proteomes" id="UP000716291"/>
    </source>
</evidence>
<evidence type="ECO:0000313" key="1">
    <source>
        <dbReference type="EMBL" id="KAG1309009.1"/>
    </source>
</evidence>
<sequence>MHLQLPLSIEDPMSFIMNRLPLKMFRSSHEASAWSARWPAVCIILHEMDYLFHDQTLPPPLDPCVKLVTWLSSY</sequence>
<accession>A0A9P6XA88</accession>
<dbReference type="EMBL" id="JAANQT010000699">
    <property type="protein sequence ID" value="KAG1309009.1"/>
    <property type="molecule type" value="Genomic_DNA"/>
</dbReference>
<protein>
    <submittedName>
        <fullName evidence="1">Uncharacterized protein</fullName>
    </submittedName>
</protein>
<dbReference type="AlphaFoldDB" id="A0A9P6XA88"/>
<proteinExistence type="predicted"/>
<gene>
    <name evidence="1" type="ORF">G6F64_005628</name>
</gene>
<reference evidence="1" key="1">
    <citation type="journal article" date="2020" name="Microb. Genom.">
        <title>Genetic diversity of clinical and environmental Mucorales isolates obtained from an investigation of mucormycosis cases among solid organ transplant recipients.</title>
        <authorList>
            <person name="Nguyen M.H."/>
            <person name="Kaul D."/>
            <person name="Muto C."/>
            <person name="Cheng S.J."/>
            <person name="Richter R.A."/>
            <person name="Bruno V.M."/>
            <person name="Liu G."/>
            <person name="Beyhan S."/>
            <person name="Sundermann A.J."/>
            <person name="Mounaud S."/>
            <person name="Pasculle A.W."/>
            <person name="Nierman W.C."/>
            <person name="Driscoll E."/>
            <person name="Cumbie R."/>
            <person name="Clancy C.J."/>
            <person name="Dupont C.L."/>
        </authorList>
    </citation>
    <scope>NUCLEOTIDE SEQUENCE</scope>
    <source>
        <strain evidence="1">GL11</strain>
    </source>
</reference>